<feature type="compositionally biased region" description="Polar residues" evidence="2">
    <location>
        <begin position="349"/>
        <end position="362"/>
    </location>
</feature>
<protein>
    <recommendedName>
        <fullName evidence="3">EH domain-containing protein</fullName>
    </recommendedName>
</protein>
<dbReference type="InterPro" id="IPR000261">
    <property type="entry name" value="EH_dom"/>
</dbReference>
<feature type="coiled-coil region" evidence="1">
    <location>
        <begin position="173"/>
        <end position="232"/>
    </location>
</feature>
<organism evidence="4">
    <name type="scientific">Prasinoderma coloniale</name>
    <dbReference type="NCBI Taxonomy" id="156133"/>
    <lineage>
        <taxon>Eukaryota</taxon>
        <taxon>Viridiplantae</taxon>
        <taxon>Prasinodermophyta</taxon>
        <taxon>Prasinodermophyceae</taxon>
        <taxon>Prasinodermales</taxon>
        <taxon>Prasinodermaceae</taxon>
        <taxon>Prasinoderma</taxon>
    </lineage>
</organism>
<feature type="compositionally biased region" description="Basic and acidic residues" evidence="2">
    <location>
        <begin position="541"/>
        <end position="563"/>
    </location>
</feature>
<evidence type="ECO:0000259" key="3">
    <source>
        <dbReference type="PROSITE" id="PS50031"/>
    </source>
</evidence>
<feature type="compositionally biased region" description="Pro residues" evidence="2">
    <location>
        <begin position="513"/>
        <end position="523"/>
    </location>
</feature>
<keyword evidence="1" id="KW-0175">Coiled coil</keyword>
<feature type="region of interest" description="Disordered" evidence="2">
    <location>
        <begin position="634"/>
        <end position="690"/>
    </location>
</feature>
<evidence type="ECO:0000256" key="1">
    <source>
        <dbReference type="SAM" id="Coils"/>
    </source>
</evidence>
<gene>
    <name evidence="4" type="ORF">PCOL08062_LOCUS4047</name>
</gene>
<feature type="region of interest" description="Disordered" evidence="2">
    <location>
        <begin position="325"/>
        <end position="376"/>
    </location>
</feature>
<feature type="region of interest" description="Disordered" evidence="2">
    <location>
        <begin position="1"/>
        <end position="84"/>
    </location>
</feature>
<sequence>MMEALAGSESATGGAKDGGGAGEERRSGAASAPGGSKSTASTLPVPAEPPALRLSRTRSFTGTLGVHGRSTGPQQQQGAVPEDDEAERLGLAYASQLLRAAQQAQALGEAEEVLCVAAAEANEGMLEAASAAGVGMHCPEVVLSAFSKSGVTEARIMTQQGIVIPLEEEANVVLELVETVARAREAAEAAESARTRLAELRETGVSDVDERVLDLEGECIEAKRRAQEMRARVARSDPLGALQVRMAAAPQLLSASALALVAAQQQFHAAAARQLDKWLASNWSRVQVLEHASTEAPAAAAALSNWLESALLEAATLEASANGTMHSPIGGKTPSMSVVAARQAAEGTATHSTASESDSGAGTAQAPAQKGVSNAMAGDDTLARELDIGILRAELAAARCEIRSLEVRVRELTVPTAAATPAATQQSTLGHGAVRRSMSSLPSFAFDHAGESNMQNLQTPMLAKPMRTAEGKESASVASASVNTPQSVASTRSGVNSGREVYETASEGAIASTPPPPGTPYRTPPAAASASKTTVAPARTNAREPNDPDTAEATHRQAKDEGVRMAQAVRQLSLPTSVNLRGHRTTSPTPPPTSHESSRAAGDTGGGEQPDLAPIPKWRSLKEAEIGFDRMTATSTSFEADSTTSISEQSAPSSTATTTPQPRRTPTAAGQRVDGPLLSREQHQDLASGVRLDRDDMVALSLRRTRSASQRRLARLRLAESLEGTLLETSMQLQGLELAAEGVEGQAKHGGADMSRDVDTPPPIVDEPQSRSQRGGKTPYARGQFSLSASVSPASSRGKGGDASSPAVAIPSPPPHRPQASIANICASPPEVGSTAPVPSSGDPNEDDESFISSLFKLAGGRSKPDPSRNDIAAADALALLASSGLPRRTLADIWTLVCDRHVHSPGAQGSTPVTYALFRDAVVLVGFVQGGWPISDELLQIQASVTASDEWPRPAFDAVAGTTVAH</sequence>
<evidence type="ECO:0000256" key="2">
    <source>
        <dbReference type="SAM" id="MobiDB-lite"/>
    </source>
</evidence>
<dbReference type="PROSITE" id="PS50031">
    <property type="entry name" value="EH"/>
    <property type="match status" value="1"/>
</dbReference>
<feature type="domain" description="EH" evidence="3">
    <location>
        <begin position="848"/>
        <end position="898"/>
    </location>
</feature>
<dbReference type="EMBL" id="HBDZ01005286">
    <property type="protein sequence ID" value="CAD8235285.1"/>
    <property type="molecule type" value="Transcribed_RNA"/>
</dbReference>
<feature type="region of interest" description="Disordered" evidence="2">
    <location>
        <begin position="476"/>
        <end position="616"/>
    </location>
</feature>
<feature type="region of interest" description="Disordered" evidence="2">
    <location>
        <begin position="743"/>
        <end position="849"/>
    </location>
</feature>
<feature type="compositionally biased region" description="Low complexity" evidence="2">
    <location>
        <begin position="524"/>
        <end position="538"/>
    </location>
</feature>
<name>A0A7R9XYS7_9VIRI</name>
<reference evidence="4" key="1">
    <citation type="submission" date="2021-01" db="EMBL/GenBank/DDBJ databases">
        <authorList>
            <person name="Corre E."/>
            <person name="Pelletier E."/>
            <person name="Niang G."/>
            <person name="Scheremetjew M."/>
            <person name="Finn R."/>
            <person name="Kale V."/>
            <person name="Holt S."/>
            <person name="Cochrane G."/>
            <person name="Meng A."/>
            <person name="Brown T."/>
            <person name="Cohen L."/>
        </authorList>
    </citation>
    <scope>NUCLEOTIDE SEQUENCE</scope>
    <source>
        <strain evidence="4">CCMP1413</strain>
    </source>
</reference>
<feature type="compositionally biased region" description="Polar residues" evidence="2">
    <location>
        <begin position="476"/>
        <end position="496"/>
    </location>
</feature>
<feature type="compositionally biased region" description="Low complexity" evidence="2">
    <location>
        <begin position="649"/>
        <end position="669"/>
    </location>
</feature>
<feature type="compositionally biased region" description="Low complexity" evidence="2">
    <location>
        <begin position="786"/>
        <end position="796"/>
    </location>
</feature>
<dbReference type="AlphaFoldDB" id="A0A7R9XYS7"/>
<feature type="compositionally biased region" description="Low complexity" evidence="2">
    <location>
        <begin position="28"/>
        <end position="41"/>
    </location>
</feature>
<feature type="compositionally biased region" description="Polar residues" evidence="2">
    <location>
        <begin position="634"/>
        <end position="648"/>
    </location>
</feature>
<proteinExistence type="predicted"/>
<feature type="compositionally biased region" description="Basic and acidic residues" evidence="2">
    <location>
        <begin position="746"/>
        <end position="759"/>
    </location>
</feature>
<accession>A0A7R9XYS7</accession>
<evidence type="ECO:0000313" key="4">
    <source>
        <dbReference type="EMBL" id="CAD8235285.1"/>
    </source>
</evidence>